<protein>
    <recommendedName>
        <fullName evidence="2">C2H2-type domain-containing protein</fullName>
    </recommendedName>
</protein>
<comment type="caution">
    <text evidence="3">The sequence shown here is derived from an EMBL/GenBank/DDBJ whole genome shotgun (WGS) entry which is preliminary data.</text>
</comment>
<sequence>LKRTYTCNTCNVTLNSIEQYHAHLKGSKHQNKRSLHNHRKCILQFKPGDLTGTDKIALPFSPARYQISSESIRSYEIIYNC</sequence>
<dbReference type="Pfam" id="PF12874">
    <property type="entry name" value="zf-met"/>
    <property type="match status" value="1"/>
</dbReference>
<dbReference type="InterPro" id="IPR013087">
    <property type="entry name" value="Znf_C2H2_type"/>
</dbReference>
<keyword evidence="1" id="KW-0863">Zinc-finger</keyword>
<dbReference type="Gene3D" id="3.30.160.60">
    <property type="entry name" value="Classic Zinc Finger"/>
    <property type="match status" value="1"/>
</dbReference>
<dbReference type="SMART" id="SM00451">
    <property type="entry name" value="ZnF_U1"/>
    <property type="match status" value="1"/>
</dbReference>
<keyword evidence="1" id="KW-0479">Metal-binding</keyword>
<dbReference type="OrthoDB" id="1925236at2759"/>
<dbReference type="PROSITE" id="PS00028">
    <property type="entry name" value="ZINC_FINGER_C2H2_1"/>
    <property type="match status" value="1"/>
</dbReference>
<reference evidence="3 4" key="1">
    <citation type="journal article" date="2013" name="Proc. Natl. Acad. Sci. U.S.A.">
        <title>The king cobra genome reveals dynamic gene evolution and adaptation in the snake venom system.</title>
        <authorList>
            <person name="Vonk F.J."/>
            <person name="Casewell N.R."/>
            <person name="Henkel C.V."/>
            <person name="Heimberg A.M."/>
            <person name="Jansen H.J."/>
            <person name="McCleary R.J."/>
            <person name="Kerkkamp H.M."/>
            <person name="Vos R.A."/>
            <person name="Guerreiro I."/>
            <person name="Calvete J.J."/>
            <person name="Wuster W."/>
            <person name="Woods A.E."/>
            <person name="Logan J.M."/>
            <person name="Harrison R.A."/>
            <person name="Castoe T.A."/>
            <person name="de Koning A.P."/>
            <person name="Pollock D.D."/>
            <person name="Yandell M."/>
            <person name="Calderon D."/>
            <person name="Renjifo C."/>
            <person name="Currier R.B."/>
            <person name="Salgado D."/>
            <person name="Pla D."/>
            <person name="Sanz L."/>
            <person name="Hyder A.S."/>
            <person name="Ribeiro J.M."/>
            <person name="Arntzen J.W."/>
            <person name="van den Thillart G.E."/>
            <person name="Boetzer M."/>
            <person name="Pirovano W."/>
            <person name="Dirks R.P."/>
            <person name="Spaink H.P."/>
            <person name="Duboule D."/>
            <person name="McGlinn E."/>
            <person name="Kini R.M."/>
            <person name="Richardson M.K."/>
        </authorList>
    </citation>
    <scope>NUCLEOTIDE SEQUENCE</scope>
    <source>
        <tissue evidence="3">Blood</tissue>
    </source>
</reference>
<dbReference type="PROSITE" id="PS50157">
    <property type="entry name" value="ZINC_FINGER_C2H2_2"/>
    <property type="match status" value="1"/>
</dbReference>
<dbReference type="GO" id="GO:0003676">
    <property type="term" value="F:nucleic acid binding"/>
    <property type="evidence" value="ECO:0007669"/>
    <property type="project" value="InterPro"/>
</dbReference>
<dbReference type="AlphaFoldDB" id="V8N929"/>
<evidence type="ECO:0000259" key="2">
    <source>
        <dbReference type="PROSITE" id="PS50157"/>
    </source>
</evidence>
<name>V8N929_OPHHA</name>
<organism evidence="3 4">
    <name type="scientific">Ophiophagus hannah</name>
    <name type="common">King cobra</name>
    <name type="synonym">Naja hannah</name>
    <dbReference type="NCBI Taxonomy" id="8665"/>
    <lineage>
        <taxon>Eukaryota</taxon>
        <taxon>Metazoa</taxon>
        <taxon>Chordata</taxon>
        <taxon>Craniata</taxon>
        <taxon>Vertebrata</taxon>
        <taxon>Euteleostomi</taxon>
        <taxon>Lepidosauria</taxon>
        <taxon>Squamata</taxon>
        <taxon>Bifurcata</taxon>
        <taxon>Unidentata</taxon>
        <taxon>Episquamata</taxon>
        <taxon>Toxicofera</taxon>
        <taxon>Serpentes</taxon>
        <taxon>Colubroidea</taxon>
        <taxon>Elapidae</taxon>
        <taxon>Elapinae</taxon>
        <taxon>Ophiophagus</taxon>
    </lineage>
</organism>
<keyword evidence="4" id="KW-1185">Reference proteome</keyword>
<evidence type="ECO:0000313" key="3">
    <source>
        <dbReference type="EMBL" id="ETE58774.1"/>
    </source>
</evidence>
<keyword evidence="1" id="KW-0862">Zinc</keyword>
<gene>
    <name evidence="3" type="ORF">L345_15503</name>
</gene>
<proteinExistence type="predicted"/>
<accession>V8N929</accession>
<dbReference type="SUPFAM" id="SSF57667">
    <property type="entry name" value="beta-beta-alpha zinc fingers"/>
    <property type="match status" value="1"/>
</dbReference>
<dbReference type="Proteomes" id="UP000018936">
    <property type="component" value="Unassembled WGS sequence"/>
</dbReference>
<evidence type="ECO:0000256" key="1">
    <source>
        <dbReference type="PROSITE-ProRule" id="PRU00042"/>
    </source>
</evidence>
<dbReference type="GO" id="GO:0008270">
    <property type="term" value="F:zinc ion binding"/>
    <property type="evidence" value="ECO:0007669"/>
    <property type="project" value="UniProtKB-KW"/>
</dbReference>
<evidence type="ECO:0000313" key="4">
    <source>
        <dbReference type="Proteomes" id="UP000018936"/>
    </source>
</evidence>
<dbReference type="InterPro" id="IPR003604">
    <property type="entry name" value="Matrin/U1-like-C_Znf_C2H2"/>
</dbReference>
<feature type="non-terminal residue" evidence="3">
    <location>
        <position position="81"/>
    </location>
</feature>
<feature type="domain" description="C2H2-type" evidence="2">
    <location>
        <begin position="5"/>
        <end position="34"/>
    </location>
</feature>
<dbReference type="EMBL" id="AZIM01006305">
    <property type="protein sequence ID" value="ETE58774.1"/>
    <property type="molecule type" value="Genomic_DNA"/>
</dbReference>
<dbReference type="InterPro" id="IPR036236">
    <property type="entry name" value="Znf_C2H2_sf"/>
</dbReference>
<feature type="non-terminal residue" evidence="3">
    <location>
        <position position="1"/>
    </location>
</feature>